<dbReference type="InterPro" id="IPR026263">
    <property type="entry name" value="Alkaline_phosphatase_prok"/>
</dbReference>
<dbReference type="GO" id="GO:0004035">
    <property type="term" value="F:alkaline phosphatase activity"/>
    <property type="evidence" value="ECO:0007669"/>
    <property type="project" value="InterPro"/>
</dbReference>
<feature type="signal peptide" evidence="1">
    <location>
        <begin position="1"/>
        <end position="20"/>
    </location>
</feature>
<dbReference type="RefSeq" id="WP_006949024.1">
    <property type="nucleotide sequence ID" value="NZ_BAJI01000039.1"/>
</dbReference>
<comment type="caution">
    <text evidence="2">The sequence shown here is derived from an EMBL/GenBank/DDBJ whole genome shotgun (WGS) entry which is preliminary data.</text>
</comment>
<accession>E0NSB4</accession>
<sequence>MRTKYLYFIILSLCTTSLQARTTQGVPRLVVNIAIDQLRSDYIEAFEPLYTGDGLRKLMTGSRWYVSASFPFLPIDRASAIATLATGTTPYYHRIVAEKWMNHGTLRPIYCVDDSQFTGIGTADASSPKNMATSTITDELKMYTQDAAKVFAVAPNRDAAVLSAGHAADGAFWVDDETGLWATSSYYFKNAPAWLSTYNDQYSPAKTVGSVKWIPKNPMANTSGLTARQPLQATFSHNFAGADKYTSYKTSALINENITDMALQCVAANAMGDDDVTDLLAITYYAGSFRHKGVNANPAEMQDTYIGLDKAIEKLISTLERSIGRSHLLFVITGTGYSDEDTHSYQKYRVPTGTFYINRTARLLNMYLGAIYGQGRYVDAYYRNQIYLDRRLMEQKRIGYTELLLRSREFLMQSEGVRDVFTGERLFASGNKYVEKIRGGYNSSVSGDILLEIAPGWKVLNEETQDSYVAKDGIVSFPVIFYGGNIMAERVSTPITVDRIAPTVAGIIRIRAPNACKEEPLF</sequence>
<dbReference type="STRING" id="862515.HMPREF0658_1065"/>
<dbReference type="eggNOG" id="COG3119">
    <property type="taxonomic scope" value="Bacteria"/>
</dbReference>
<gene>
    <name evidence="2" type="ORF">HMPREF0658_1065</name>
</gene>
<dbReference type="PIRSF" id="PIRSF031924">
    <property type="entry name" value="Pi-irrepressible_AP"/>
    <property type="match status" value="1"/>
</dbReference>
<feature type="chain" id="PRO_5003138242" evidence="1">
    <location>
        <begin position="21"/>
        <end position="522"/>
    </location>
</feature>
<organism evidence="2 3">
    <name type="scientific">Hoylesella marshii DSM 16973 = JCM 13450</name>
    <dbReference type="NCBI Taxonomy" id="862515"/>
    <lineage>
        <taxon>Bacteria</taxon>
        <taxon>Pseudomonadati</taxon>
        <taxon>Bacteroidota</taxon>
        <taxon>Bacteroidia</taxon>
        <taxon>Bacteroidales</taxon>
        <taxon>Prevotellaceae</taxon>
        <taxon>Hoylesella</taxon>
    </lineage>
</organism>
<proteinExistence type="predicted"/>
<dbReference type="AlphaFoldDB" id="E0NSB4"/>
<name>E0NSB4_9BACT</name>
<dbReference type="Proteomes" id="UP000004394">
    <property type="component" value="Unassembled WGS sequence"/>
</dbReference>
<dbReference type="EMBL" id="AEEI01000035">
    <property type="protein sequence ID" value="EFM01970.1"/>
    <property type="molecule type" value="Genomic_DNA"/>
</dbReference>
<dbReference type="HOGENOM" id="CLU_034095_1_0_10"/>
<dbReference type="Gene3D" id="3.40.720.10">
    <property type="entry name" value="Alkaline Phosphatase, subunit A"/>
    <property type="match status" value="1"/>
</dbReference>
<evidence type="ECO:0000256" key="1">
    <source>
        <dbReference type="SAM" id="SignalP"/>
    </source>
</evidence>
<evidence type="ECO:0000313" key="3">
    <source>
        <dbReference type="Proteomes" id="UP000004394"/>
    </source>
</evidence>
<dbReference type="Gene3D" id="3.30.1360.150">
    <property type="match status" value="1"/>
</dbReference>
<protein>
    <submittedName>
        <fullName evidence="2">Type I phosphodiesterase / nucleotide pyrophosphatase</fullName>
    </submittedName>
</protein>
<keyword evidence="3" id="KW-1185">Reference proteome</keyword>
<evidence type="ECO:0000313" key="2">
    <source>
        <dbReference type="EMBL" id="EFM01970.1"/>
    </source>
</evidence>
<dbReference type="InterPro" id="IPR017850">
    <property type="entry name" value="Alkaline_phosphatase_core_sf"/>
</dbReference>
<dbReference type="SUPFAM" id="SSF53649">
    <property type="entry name" value="Alkaline phosphatase-like"/>
    <property type="match status" value="1"/>
</dbReference>
<dbReference type="Pfam" id="PF01663">
    <property type="entry name" value="Phosphodiest"/>
    <property type="match status" value="1"/>
</dbReference>
<dbReference type="InterPro" id="IPR002591">
    <property type="entry name" value="Phosphodiest/P_Trfase"/>
</dbReference>
<reference evidence="2" key="1">
    <citation type="submission" date="2010-07" db="EMBL/GenBank/DDBJ databases">
        <authorList>
            <person name="Muzny D."/>
            <person name="Qin X."/>
            <person name="Deng J."/>
            <person name="Jiang H."/>
            <person name="Liu Y."/>
            <person name="Qu J."/>
            <person name="Song X.-Z."/>
            <person name="Zhang L."/>
            <person name="Thornton R."/>
            <person name="Coyle M."/>
            <person name="Francisco L."/>
            <person name="Jackson L."/>
            <person name="Javaid M."/>
            <person name="Korchina V."/>
            <person name="Kovar C."/>
            <person name="Mata R."/>
            <person name="Mathew T."/>
            <person name="Ngo R."/>
            <person name="Nguyen L."/>
            <person name="Nguyen N."/>
            <person name="Okwuonu G."/>
            <person name="Ongeri F."/>
            <person name="Pham C."/>
            <person name="Simmons D."/>
            <person name="Wilczek-Boney K."/>
            <person name="Hale W."/>
            <person name="Jakkamsetti A."/>
            <person name="Pham P."/>
            <person name="Ruth R."/>
            <person name="San Lucas F."/>
            <person name="Warren J."/>
            <person name="Zhang J."/>
            <person name="Zhao Z."/>
            <person name="Zhou C."/>
            <person name="Zhu D."/>
            <person name="Lee S."/>
            <person name="Bess C."/>
            <person name="Blankenburg K."/>
            <person name="Forbes L."/>
            <person name="Fu Q."/>
            <person name="Gubbala S."/>
            <person name="Hirani K."/>
            <person name="Jayaseelan J.C."/>
            <person name="Lara F."/>
            <person name="Munidasa M."/>
            <person name="Palculict T."/>
            <person name="Patil S."/>
            <person name="Pu L.-L."/>
            <person name="Saada N."/>
            <person name="Tang L."/>
            <person name="Weissenberger G."/>
            <person name="Zhu Y."/>
            <person name="Hemphill L."/>
            <person name="Shang Y."/>
            <person name="Youmans B."/>
            <person name="Ayvaz T."/>
            <person name="Ross M."/>
            <person name="Santibanez J."/>
            <person name="Aqrawi P."/>
            <person name="Gross S."/>
            <person name="Joshi V."/>
            <person name="Fowler G."/>
            <person name="Nazareth L."/>
            <person name="Reid J."/>
            <person name="Worley K."/>
            <person name="Petrosino J."/>
            <person name="Highlander S."/>
            <person name="Gibbs R."/>
        </authorList>
    </citation>
    <scope>NUCLEOTIDE SEQUENCE [LARGE SCALE GENOMIC DNA]</scope>
    <source>
        <strain evidence="2">DSM 16973</strain>
    </source>
</reference>
<dbReference type="CDD" id="cd16016">
    <property type="entry name" value="AP-SPAP"/>
    <property type="match status" value="1"/>
</dbReference>
<keyword evidence="1" id="KW-0732">Signal</keyword>
<dbReference type="BioCyc" id="PMAR862515-HMP:GMOO-1082-MONOMER"/>